<feature type="domain" description="Rad50/SbcC-type AAA" evidence="2">
    <location>
        <begin position="7"/>
        <end position="167"/>
    </location>
</feature>
<dbReference type="EMBL" id="CP045644">
    <property type="protein sequence ID" value="QFZ84533.1"/>
    <property type="molecule type" value="Genomic_DNA"/>
</dbReference>
<gene>
    <name evidence="3" type="ORF">GFK26_18055</name>
</gene>
<sequence>MKFLSAHIENFLTVAAGTVKLADRGLNLIQGVNADDDSASSNGAGKSSIVDAICWCLYGVTARGVKGDSVVNLKAKKNTAVIVMLENGATTYKVERYRKHATGKNSLRLYAITDPTAPGVDMTRGTDAETQKEVEKILGCSLEVFIAAVYSGQEAMPDLPKMGDRDLKRLIEEGAGMQRIERAYALSRTRLTSAKYVLDGYVARLETAKTGLLRTESALEIRREKAKQWNDGRAGVIAGLEARVNAAKADATTKALHAQSLKPKADAATTRLAEIGVSLAAHATAQRAAADAQKALSRAELAVEKHQLQQATEAVVQAQADVDNAEQDLSKPCRSCGQPGSLHKLDDYRDHKRALLVAAKGTLEDLKVRVRSQVLAVQAAKTTHEEALAAVPDVTALNAERAGLEADKTALQNAIRVAQTAKQTYDQEKLSLDNAKAAVNPEQSVVEELEERLTYDNTQISGWTAEIAKATAEVAVAEGVVKVFGPAGVRAQILDTVTPFLNARTADYLSVLSDGAMQAIWTTLTKSATGDLKEKFSIEVTHSKGADSFAGLSGGEKRKVRLATALALQDLVASRATQPIDIWFGDEVDDALDPSGLERLMTILERKARERGTVIVISHNSLGDWIDNVTTVTKADGVSTVEGALCD</sequence>
<dbReference type="Proteomes" id="UP000326780">
    <property type="component" value="Chromosome"/>
</dbReference>
<keyword evidence="1" id="KW-0175">Coiled coil</keyword>
<dbReference type="SUPFAM" id="SSF52540">
    <property type="entry name" value="P-loop containing nucleoside triphosphate hydrolases"/>
    <property type="match status" value="1"/>
</dbReference>
<dbReference type="AlphaFoldDB" id="A0A5Q0M4R7"/>
<reference evidence="3 4" key="1">
    <citation type="submission" date="2019-10" db="EMBL/GenBank/DDBJ databases">
        <title>Complete genome sequence of Variovorax paradoxus 5C-2.</title>
        <authorList>
            <person name="Gogoleva N.E."/>
            <person name="Balkin A.S."/>
        </authorList>
    </citation>
    <scope>NUCLEOTIDE SEQUENCE [LARGE SCALE GENOMIC DNA]</scope>
    <source>
        <strain evidence="3 4">5C-2</strain>
    </source>
</reference>
<dbReference type="InterPro" id="IPR027417">
    <property type="entry name" value="P-loop_NTPase"/>
</dbReference>
<protein>
    <submittedName>
        <fullName evidence="3">AAA family ATPase</fullName>
    </submittedName>
</protein>
<dbReference type="PANTHER" id="PTHR32114:SF2">
    <property type="entry name" value="ABC TRANSPORTER ABCH.3"/>
    <property type="match status" value="1"/>
</dbReference>
<dbReference type="GO" id="GO:0016887">
    <property type="term" value="F:ATP hydrolysis activity"/>
    <property type="evidence" value="ECO:0007669"/>
    <property type="project" value="InterPro"/>
</dbReference>
<dbReference type="Pfam" id="PF13476">
    <property type="entry name" value="AAA_23"/>
    <property type="match status" value="1"/>
</dbReference>
<evidence type="ECO:0000256" key="1">
    <source>
        <dbReference type="SAM" id="Coils"/>
    </source>
</evidence>
<dbReference type="RefSeq" id="WP_153283152.1">
    <property type="nucleotide sequence ID" value="NZ_CP045644.1"/>
</dbReference>
<evidence type="ECO:0000313" key="3">
    <source>
        <dbReference type="EMBL" id="QFZ84533.1"/>
    </source>
</evidence>
<dbReference type="Gene3D" id="3.40.50.300">
    <property type="entry name" value="P-loop containing nucleotide triphosphate hydrolases"/>
    <property type="match status" value="2"/>
</dbReference>
<proteinExistence type="predicted"/>
<evidence type="ECO:0000313" key="4">
    <source>
        <dbReference type="Proteomes" id="UP000326780"/>
    </source>
</evidence>
<evidence type="ECO:0000259" key="2">
    <source>
        <dbReference type="Pfam" id="PF13476"/>
    </source>
</evidence>
<feature type="coiled-coil region" evidence="1">
    <location>
        <begin position="394"/>
        <end position="452"/>
    </location>
</feature>
<organism evidence="3 4">
    <name type="scientific">Variovorax paradoxus</name>
    <dbReference type="NCBI Taxonomy" id="34073"/>
    <lineage>
        <taxon>Bacteria</taxon>
        <taxon>Pseudomonadati</taxon>
        <taxon>Pseudomonadota</taxon>
        <taxon>Betaproteobacteria</taxon>
        <taxon>Burkholderiales</taxon>
        <taxon>Comamonadaceae</taxon>
        <taxon>Variovorax</taxon>
    </lineage>
</organism>
<dbReference type="GO" id="GO:0006302">
    <property type="term" value="P:double-strand break repair"/>
    <property type="evidence" value="ECO:0007669"/>
    <property type="project" value="InterPro"/>
</dbReference>
<feature type="coiled-coil region" evidence="1">
    <location>
        <begin position="289"/>
        <end position="328"/>
    </location>
</feature>
<name>A0A5Q0M4R7_VARPD</name>
<accession>A0A5Q0M4R7</accession>
<dbReference type="PANTHER" id="PTHR32114">
    <property type="entry name" value="ABC TRANSPORTER ABCH.3"/>
    <property type="match status" value="1"/>
</dbReference>
<dbReference type="InterPro" id="IPR038729">
    <property type="entry name" value="Rad50/SbcC_AAA"/>
</dbReference>